<sequence>MSEEYNGENLSDAYAAAVHKLGNQQVEDIFEKHFKHCKPSNEYNQLARYPFLEYIHLI</sequence>
<comment type="caution">
    <text evidence="1">The sequence shown here is derived from an EMBL/GenBank/DDBJ whole genome shotgun (WGS) entry which is preliminary data.</text>
</comment>
<organism evidence="1 2">
    <name type="scientific">Candidatus Thiodubiliella endoseptemdiera</name>
    <dbReference type="NCBI Taxonomy" id="2738886"/>
    <lineage>
        <taxon>Bacteria</taxon>
        <taxon>Pseudomonadati</taxon>
        <taxon>Pseudomonadota</taxon>
        <taxon>Gammaproteobacteria</taxon>
        <taxon>Candidatus Pseudothioglobaceae</taxon>
        <taxon>Candidatus Thiodubiliella</taxon>
    </lineage>
</organism>
<protein>
    <submittedName>
        <fullName evidence="1">Uncharacterized protein</fullName>
    </submittedName>
</protein>
<evidence type="ECO:0000313" key="2">
    <source>
        <dbReference type="Proteomes" id="UP000568751"/>
    </source>
</evidence>
<dbReference type="EMBL" id="JACCHT010000001">
    <property type="protein sequence ID" value="NYT27169.1"/>
    <property type="molecule type" value="Genomic_DNA"/>
</dbReference>
<gene>
    <name evidence="1" type="ORF">H0A76_04290</name>
</gene>
<dbReference type="Proteomes" id="UP000568751">
    <property type="component" value="Unassembled WGS sequence"/>
</dbReference>
<proteinExistence type="predicted"/>
<accession>A0A853F3L0</accession>
<name>A0A853F3L0_9GAMM</name>
<evidence type="ECO:0000313" key="1">
    <source>
        <dbReference type="EMBL" id="NYT27169.1"/>
    </source>
</evidence>
<dbReference type="AlphaFoldDB" id="A0A853F3L0"/>
<reference evidence="1 2" key="1">
    <citation type="submission" date="2020-05" db="EMBL/GenBank/DDBJ databases">
        <title>Horizontal transmission and recombination maintain forever young bacterial symbiont genomes.</title>
        <authorList>
            <person name="Russell S.L."/>
            <person name="Pepper-Tunick E."/>
            <person name="Svedberg J."/>
            <person name="Byrne A."/>
            <person name="Ruelas Castillo J."/>
            <person name="Vollmers C."/>
            <person name="Beinart R.A."/>
            <person name="Corbett-Detig R."/>
        </authorList>
    </citation>
    <scope>NUCLEOTIDE SEQUENCE [LARGE SCALE GENOMIC DNA]</scope>
    <source>
        <strain evidence="1">455</strain>
    </source>
</reference>